<feature type="repeat" description="TPR" evidence="1">
    <location>
        <begin position="16"/>
        <end position="49"/>
    </location>
</feature>
<dbReference type="PROSITE" id="PS50005">
    <property type="entry name" value="TPR"/>
    <property type="match status" value="1"/>
</dbReference>
<dbReference type="SUPFAM" id="SSF116965">
    <property type="entry name" value="Hypothetical protein MPN330"/>
    <property type="match status" value="1"/>
</dbReference>
<gene>
    <name evidence="2" type="ORF">J2Z37_000363</name>
</gene>
<evidence type="ECO:0000256" key="1">
    <source>
        <dbReference type="PROSITE-ProRule" id="PRU00339"/>
    </source>
</evidence>
<reference evidence="2 3" key="1">
    <citation type="submission" date="2021-03" db="EMBL/GenBank/DDBJ databases">
        <title>Genomic Encyclopedia of Type Strains, Phase IV (KMG-IV): sequencing the most valuable type-strain genomes for metagenomic binning, comparative biology and taxonomic classification.</title>
        <authorList>
            <person name="Goeker M."/>
        </authorList>
    </citation>
    <scope>NUCLEOTIDE SEQUENCE [LARGE SCALE GENOMIC DNA]</scope>
    <source>
        <strain evidence="2 3">DSM 24738</strain>
    </source>
</reference>
<evidence type="ECO:0000313" key="2">
    <source>
        <dbReference type="EMBL" id="MBP1930376.1"/>
    </source>
</evidence>
<evidence type="ECO:0000313" key="3">
    <source>
        <dbReference type="Proteomes" id="UP001519343"/>
    </source>
</evidence>
<dbReference type="InterPro" id="IPR011990">
    <property type="entry name" value="TPR-like_helical_dom_sf"/>
</dbReference>
<name>A0ABS4GJF5_9BACL</name>
<dbReference type="SMART" id="SM00028">
    <property type="entry name" value="TPR"/>
    <property type="match status" value="1"/>
</dbReference>
<organism evidence="2 3">
    <name type="scientific">Ammoniphilus resinae</name>
    <dbReference type="NCBI Taxonomy" id="861532"/>
    <lineage>
        <taxon>Bacteria</taxon>
        <taxon>Bacillati</taxon>
        <taxon>Bacillota</taxon>
        <taxon>Bacilli</taxon>
        <taxon>Bacillales</taxon>
        <taxon>Paenibacillaceae</taxon>
        <taxon>Aneurinibacillus group</taxon>
        <taxon>Ammoniphilus</taxon>
    </lineage>
</organism>
<protein>
    <submittedName>
        <fullName evidence="2">Tetratricopeptide (TPR) repeat protein</fullName>
    </submittedName>
</protein>
<dbReference type="InterPro" id="IPR019734">
    <property type="entry name" value="TPR_rpt"/>
</dbReference>
<keyword evidence="1" id="KW-0802">TPR repeat</keyword>
<dbReference type="EMBL" id="JAGGKT010000001">
    <property type="protein sequence ID" value="MBP1930376.1"/>
    <property type="molecule type" value="Genomic_DNA"/>
</dbReference>
<comment type="caution">
    <text evidence="2">The sequence shown here is derived from an EMBL/GenBank/DDBJ whole genome shotgun (WGS) entry which is preliminary data.</text>
</comment>
<dbReference type="RefSeq" id="WP_209808318.1">
    <property type="nucleotide sequence ID" value="NZ_JAGGKT010000001.1"/>
</dbReference>
<sequence length="350" mass="40756">MKIVKKGNVLFFPNLAQRHLELAYEARDRGRYQEAQNHFQKVLQLDPDHYPAMIGLNMAYYEQGMYREAVELAEQLLVSGIGEISEVLHFFIASSLQLEEYEKICEVLTSVLKNIPLPPEKVMEFEEILETCLVMRENHPEIGEENDLLRNTVEEKLEEDPTYVERLLDQLNDPEFDQQLQAIEQLQYVEKEVVVQGFKVFLKNPDYDPILKTFALKALKRFNLTEKVEVVKFDQKFLLDVSDIQALEDESADQNNVLNCLYETSYHEDPVLVSFAEQLWKDYLYASFPIQPIIKKPNSWAAALHLAAGELLSQSFSKRQIAELYKITPMTLNKKYSQLNEILHQHLPKN</sequence>
<accession>A0ABS4GJF5</accession>
<dbReference type="SUPFAM" id="SSF48452">
    <property type="entry name" value="TPR-like"/>
    <property type="match status" value="1"/>
</dbReference>
<dbReference type="Proteomes" id="UP001519343">
    <property type="component" value="Unassembled WGS sequence"/>
</dbReference>
<keyword evidence="3" id="KW-1185">Reference proteome</keyword>
<dbReference type="Gene3D" id="1.25.40.10">
    <property type="entry name" value="Tetratricopeptide repeat domain"/>
    <property type="match status" value="1"/>
</dbReference>
<proteinExistence type="predicted"/>
<dbReference type="Pfam" id="PF14559">
    <property type="entry name" value="TPR_19"/>
    <property type="match status" value="1"/>
</dbReference>